<feature type="binding site" evidence="8">
    <location>
        <position position="144"/>
    </location>
    <ligand>
        <name>NAD(+)</name>
        <dbReference type="ChEBI" id="CHEBI:57540"/>
    </ligand>
</feature>
<dbReference type="PIRSF" id="PIRSF000102">
    <property type="entry name" value="Lac_mal_DH"/>
    <property type="match status" value="1"/>
</dbReference>
<dbReference type="InterPro" id="IPR011304">
    <property type="entry name" value="L-lactate_DH"/>
</dbReference>
<evidence type="ECO:0000256" key="1">
    <source>
        <dbReference type="ARBA" id="ARBA00003966"/>
    </source>
</evidence>
<dbReference type="SUPFAM" id="SSF51735">
    <property type="entry name" value="NAD(P)-binding Rossmann-fold domains"/>
    <property type="match status" value="1"/>
</dbReference>
<dbReference type="SUPFAM" id="SSF56327">
    <property type="entry name" value="LDH C-terminal domain-like"/>
    <property type="match status" value="1"/>
</dbReference>
<keyword evidence="8" id="KW-0021">Allosteric enzyme</keyword>
<evidence type="ECO:0000256" key="8">
    <source>
        <dbReference type="HAMAP-Rule" id="MF_00488"/>
    </source>
</evidence>
<dbReference type="EMBL" id="JBHSMS010000004">
    <property type="protein sequence ID" value="MFC5509725.1"/>
    <property type="molecule type" value="Genomic_DNA"/>
</dbReference>
<feature type="binding site" evidence="8">
    <location>
        <position position="102"/>
    </location>
    <ligand>
        <name>NAD(+)</name>
        <dbReference type="ChEBI" id="CHEBI:57540"/>
    </ligand>
</feature>
<feature type="binding site" evidence="8">
    <location>
        <position position="169"/>
    </location>
    <ligand>
        <name>beta-D-fructose 1,6-bisphosphate</name>
        <dbReference type="ChEBI" id="CHEBI:32966"/>
        <note>allosteric activator</note>
    </ligand>
</feature>
<feature type="binding site" evidence="8">
    <location>
        <begin position="80"/>
        <end position="81"/>
    </location>
    <ligand>
        <name>NAD(+)</name>
        <dbReference type="ChEBI" id="CHEBI:57540"/>
    </ligand>
</feature>
<comment type="caution">
    <text evidence="11">The sequence shown here is derived from an EMBL/GenBank/DDBJ whole genome shotgun (WGS) entry which is preliminary data.</text>
</comment>
<feature type="binding site" evidence="8">
    <location>
        <position position="36"/>
    </location>
    <ligand>
        <name>NAD(+)</name>
        <dbReference type="ChEBI" id="CHEBI:57540"/>
    </ligand>
</feature>
<feature type="binding site" evidence="8">
    <location>
        <position position="15"/>
    </location>
    <ligand>
        <name>NAD(+)</name>
        <dbReference type="ChEBI" id="CHEBI:57540"/>
    </ligand>
</feature>
<keyword evidence="8" id="KW-0963">Cytoplasm</keyword>
<dbReference type="CDD" id="cd05292">
    <property type="entry name" value="LDH_2"/>
    <property type="match status" value="1"/>
</dbReference>
<feature type="binding site" evidence="8">
    <location>
        <begin position="149"/>
        <end position="152"/>
    </location>
    <ligand>
        <name>substrate</name>
    </ligand>
</feature>
<evidence type="ECO:0000256" key="4">
    <source>
        <dbReference type="ARBA" id="ARBA00012967"/>
    </source>
</evidence>
<evidence type="ECO:0000259" key="9">
    <source>
        <dbReference type="Pfam" id="PF00056"/>
    </source>
</evidence>
<feature type="modified residue" description="Phosphotyrosine" evidence="8">
    <location>
        <position position="222"/>
    </location>
</feature>
<feature type="active site" description="Proton acceptor" evidence="8">
    <location>
        <position position="176"/>
    </location>
</feature>
<dbReference type="PANTHER" id="PTHR43128">
    <property type="entry name" value="L-2-HYDROXYCARBOXYLATE DEHYDROGENASE (NAD(P)(+))"/>
    <property type="match status" value="1"/>
</dbReference>
<evidence type="ECO:0000313" key="11">
    <source>
        <dbReference type="EMBL" id="MFC5509725.1"/>
    </source>
</evidence>
<sequence length="320" mass="33223">MDERTKIAIVGAGRVGSTLAYTLAGAGIAREIVLIDDDVQRAEGEAMDIAHGAPFHAPVRVGAAGLAATAGASVTVIAAGVAQQPGESRPALLQRNTAVLASIVPRVAHCNPDGLLLIATNPVDALTWVALRLSGLPASRVFGSGTVLDTARLRSELAAHYAVDGRNVHAYVLGEHGDSEFVAWSTATLANVPLDKFCRLTGMCCDARDMAAIEGRVRNAAYEIIRRKGATNFAIAVALTRIIEAVVRDQASVLTVSTLVDGHYGIRDVCLSLPAVIDRSGVRQVIPVPLSSEETESLVRSAAAIRATLGPQAASPGMAG</sequence>
<dbReference type="PROSITE" id="PS00064">
    <property type="entry name" value="L_LDH"/>
    <property type="match status" value="1"/>
</dbReference>
<comment type="pathway">
    <text evidence="2 8">Fermentation; pyruvate fermentation to lactate; (S)-lactate from pyruvate: step 1/1.</text>
</comment>
<dbReference type="GO" id="GO:0004459">
    <property type="term" value="F:L-lactate dehydrogenase (NAD+) activity"/>
    <property type="evidence" value="ECO:0007669"/>
    <property type="project" value="UniProtKB-EC"/>
</dbReference>
<protein>
    <recommendedName>
        <fullName evidence="4 8">L-lactate dehydrogenase</fullName>
        <shortName evidence="8">L-LDH</shortName>
        <ecNumber evidence="4 8">1.1.1.27</ecNumber>
    </recommendedName>
</protein>
<evidence type="ECO:0000256" key="3">
    <source>
        <dbReference type="ARBA" id="ARBA00006054"/>
    </source>
</evidence>
<comment type="similarity">
    <text evidence="3 8">Belongs to the LDH/MDH superfamily. LDH family.</text>
</comment>
<feature type="domain" description="Lactate/malate dehydrogenase N-terminal" evidence="9">
    <location>
        <begin position="5"/>
        <end position="143"/>
    </location>
</feature>
<feature type="binding site" evidence="8">
    <location>
        <position position="89"/>
    </location>
    <ligand>
        <name>substrate</name>
    </ligand>
</feature>
<dbReference type="Pfam" id="PF00056">
    <property type="entry name" value="Ldh_1_N"/>
    <property type="match status" value="1"/>
</dbReference>
<feature type="binding site" evidence="8">
    <location>
        <position position="83"/>
    </location>
    <ligand>
        <name>substrate</name>
    </ligand>
</feature>
<comment type="catalytic activity">
    <reaction evidence="7 8">
        <text>(S)-lactate + NAD(+) = pyruvate + NADH + H(+)</text>
        <dbReference type="Rhea" id="RHEA:23444"/>
        <dbReference type="ChEBI" id="CHEBI:15361"/>
        <dbReference type="ChEBI" id="CHEBI:15378"/>
        <dbReference type="ChEBI" id="CHEBI:16651"/>
        <dbReference type="ChEBI" id="CHEBI:57540"/>
        <dbReference type="ChEBI" id="CHEBI:57945"/>
        <dbReference type="EC" id="1.1.1.27"/>
    </reaction>
</comment>
<keyword evidence="6 8" id="KW-0520">NAD</keyword>
<proteinExistence type="inferred from homology"/>
<comment type="subunit">
    <text evidence="8">Homotetramer.</text>
</comment>
<dbReference type="InterPro" id="IPR001557">
    <property type="entry name" value="L-lactate/malate_DH"/>
</dbReference>
<keyword evidence="8" id="KW-0597">Phosphoprotein</keyword>
<evidence type="ECO:0000256" key="5">
    <source>
        <dbReference type="ARBA" id="ARBA00023002"/>
    </source>
</evidence>
<comment type="function">
    <text evidence="8">Catalyzes the conversion of lactate to pyruvate.</text>
</comment>
<feature type="binding site" evidence="8">
    <location>
        <position position="41"/>
    </location>
    <ligand>
        <name>NAD(+)</name>
        <dbReference type="ChEBI" id="CHEBI:57540"/>
    </ligand>
</feature>
<evidence type="ECO:0000256" key="7">
    <source>
        <dbReference type="ARBA" id="ARBA00049258"/>
    </source>
</evidence>
<dbReference type="Gene3D" id="3.90.110.10">
    <property type="entry name" value="Lactate dehydrogenase/glycoside hydrolase, family 4, C-terminal"/>
    <property type="match status" value="1"/>
</dbReference>
<dbReference type="PANTHER" id="PTHR43128:SF16">
    <property type="entry name" value="L-LACTATE DEHYDROGENASE"/>
    <property type="match status" value="1"/>
</dbReference>
<dbReference type="EC" id="1.1.1.27" evidence="4 8"/>
<evidence type="ECO:0000256" key="6">
    <source>
        <dbReference type="ARBA" id="ARBA00023027"/>
    </source>
</evidence>
<dbReference type="NCBIfam" id="NF000824">
    <property type="entry name" value="PRK00066.1"/>
    <property type="match status" value="1"/>
</dbReference>
<dbReference type="NCBIfam" id="TIGR01771">
    <property type="entry name" value="L-LDH-NAD"/>
    <property type="match status" value="1"/>
</dbReference>
<keyword evidence="12" id="KW-1185">Reference proteome</keyword>
<accession>A0ABW0PB49</accession>
<comment type="function">
    <text evidence="1">Catalyzes the reversible oxidation of malate to oxaloacetate.</text>
</comment>
<feature type="binding site" evidence="8">
    <location>
        <begin position="119"/>
        <end position="121"/>
    </location>
    <ligand>
        <name>NAD(+)</name>
        <dbReference type="ChEBI" id="CHEBI:57540"/>
    </ligand>
</feature>
<dbReference type="InterPro" id="IPR022383">
    <property type="entry name" value="Lactate/malate_DH_C"/>
</dbReference>
<dbReference type="PRINTS" id="PR00086">
    <property type="entry name" value="LLDHDRGNASE"/>
</dbReference>
<dbReference type="Gene3D" id="3.40.50.720">
    <property type="entry name" value="NAD(P)-binding Rossmann-like Domain"/>
    <property type="match status" value="1"/>
</dbReference>
<comment type="caution">
    <text evidence="8">Lacks conserved residue(s) required for the propagation of feature annotation.</text>
</comment>
<name>A0ABW0PB49_9BURK</name>
<reference evidence="12" key="1">
    <citation type="journal article" date="2019" name="Int. J. Syst. Evol. Microbiol.">
        <title>The Global Catalogue of Microorganisms (GCM) 10K type strain sequencing project: providing services to taxonomists for standard genome sequencing and annotation.</title>
        <authorList>
            <consortium name="The Broad Institute Genomics Platform"/>
            <consortium name="The Broad Institute Genome Sequencing Center for Infectious Disease"/>
            <person name="Wu L."/>
            <person name="Ma J."/>
        </authorList>
    </citation>
    <scope>NUCLEOTIDE SEQUENCE [LARGE SCALE GENOMIC DNA]</scope>
    <source>
        <strain evidence="12">CCUG 38813</strain>
    </source>
</reference>
<feature type="binding site" evidence="8">
    <location>
        <position position="231"/>
    </location>
    <ligand>
        <name>substrate</name>
    </ligand>
</feature>
<dbReference type="InterPro" id="IPR018177">
    <property type="entry name" value="L-lactate_DH_AS"/>
</dbReference>
<evidence type="ECO:0000256" key="2">
    <source>
        <dbReference type="ARBA" id="ARBA00004843"/>
    </source>
</evidence>
<dbReference type="RefSeq" id="WP_379715897.1">
    <property type="nucleotide sequence ID" value="NZ_JBHSMS010000004.1"/>
</dbReference>
<feature type="domain" description="Lactate/malate dehydrogenase C-terminal" evidence="10">
    <location>
        <begin position="146"/>
        <end position="309"/>
    </location>
</feature>
<comment type="subcellular location">
    <subcellularLocation>
        <location evidence="8">Cytoplasm</location>
    </subcellularLocation>
</comment>
<dbReference type="Proteomes" id="UP001596031">
    <property type="component" value="Unassembled WGS sequence"/>
</dbReference>
<feature type="binding site" evidence="8">
    <location>
        <position position="154"/>
    </location>
    <ligand>
        <name>beta-D-fructose 1,6-bisphosphate</name>
        <dbReference type="ChEBI" id="CHEBI:32966"/>
        <note>allosteric activator</note>
    </ligand>
</feature>
<organism evidence="11 12">
    <name type="scientific">Massilia jejuensis</name>
    <dbReference type="NCBI Taxonomy" id="648894"/>
    <lineage>
        <taxon>Bacteria</taxon>
        <taxon>Pseudomonadati</taxon>
        <taxon>Pseudomonadota</taxon>
        <taxon>Betaproteobacteria</taxon>
        <taxon>Burkholderiales</taxon>
        <taxon>Oxalobacteraceae</taxon>
        <taxon>Telluria group</taxon>
        <taxon>Massilia</taxon>
    </lineage>
</organism>
<keyword evidence="5 8" id="KW-0560">Oxidoreductase</keyword>
<dbReference type="Pfam" id="PF02866">
    <property type="entry name" value="Ldh_1_C"/>
    <property type="match status" value="1"/>
</dbReference>
<evidence type="ECO:0000313" key="12">
    <source>
        <dbReference type="Proteomes" id="UP001596031"/>
    </source>
</evidence>
<dbReference type="InterPro" id="IPR001236">
    <property type="entry name" value="Lactate/malate_DH_N"/>
</dbReference>
<dbReference type="InterPro" id="IPR036291">
    <property type="entry name" value="NAD(P)-bd_dom_sf"/>
</dbReference>
<comment type="activity regulation">
    <text evidence="8">Allosterically activated by fructose 1,6-bisphosphate (FBP).</text>
</comment>
<dbReference type="InterPro" id="IPR015955">
    <property type="entry name" value="Lactate_DH/Glyco_Ohase_4_C"/>
</dbReference>
<evidence type="ECO:0000259" key="10">
    <source>
        <dbReference type="Pfam" id="PF02866"/>
    </source>
</evidence>
<gene>
    <name evidence="8" type="primary">ldh</name>
    <name evidence="11" type="ORF">ACFPOU_01130</name>
</gene>
<feature type="binding site" evidence="8">
    <location>
        <begin position="121"/>
        <end position="124"/>
    </location>
    <ligand>
        <name>substrate</name>
    </ligand>
</feature>
<dbReference type="HAMAP" id="MF_00488">
    <property type="entry name" value="Lactate_dehydrog"/>
    <property type="match status" value="1"/>
</dbReference>